<dbReference type="Gene3D" id="1.10.260.40">
    <property type="entry name" value="lambda repressor-like DNA-binding domains"/>
    <property type="match status" value="1"/>
</dbReference>
<dbReference type="CDD" id="cd00093">
    <property type="entry name" value="HTH_XRE"/>
    <property type="match status" value="1"/>
</dbReference>
<dbReference type="SMART" id="SM00028">
    <property type="entry name" value="TPR"/>
    <property type="match status" value="7"/>
</dbReference>
<dbReference type="InterPro" id="IPR019734">
    <property type="entry name" value="TPR_rpt"/>
</dbReference>
<dbReference type="Pfam" id="PF13424">
    <property type="entry name" value="TPR_12"/>
    <property type="match status" value="4"/>
</dbReference>
<organism evidence="5 6">
    <name type="scientific">Dactylosporangium salmoneum</name>
    <dbReference type="NCBI Taxonomy" id="53361"/>
    <lineage>
        <taxon>Bacteria</taxon>
        <taxon>Bacillati</taxon>
        <taxon>Actinomycetota</taxon>
        <taxon>Actinomycetes</taxon>
        <taxon>Micromonosporales</taxon>
        <taxon>Micromonosporaceae</taxon>
        <taxon>Dactylosporangium</taxon>
    </lineage>
</organism>
<dbReference type="SUPFAM" id="SSF52540">
    <property type="entry name" value="P-loop containing nucleoside triphosphate hydrolases"/>
    <property type="match status" value="1"/>
</dbReference>
<dbReference type="Gene3D" id="1.25.40.10">
    <property type="entry name" value="Tetratricopeptide repeat domain"/>
    <property type="match status" value="3"/>
</dbReference>
<feature type="repeat" description="TPR" evidence="3">
    <location>
        <begin position="923"/>
        <end position="956"/>
    </location>
</feature>
<dbReference type="PRINTS" id="PR00364">
    <property type="entry name" value="DISEASERSIST"/>
</dbReference>
<dbReference type="EMBL" id="BAAARV010000104">
    <property type="protein sequence ID" value="GAA2387214.1"/>
    <property type="molecule type" value="Genomic_DNA"/>
</dbReference>
<dbReference type="InterPro" id="IPR011990">
    <property type="entry name" value="TPR-like_helical_dom_sf"/>
</dbReference>
<dbReference type="InterPro" id="IPR002182">
    <property type="entry name" value="NB-ARC"/>
</dbReference>
<keyword evidence="2" id="KW-0238">DNA-binding</keyword>
<name>A0ABP5UTX1_9ACTN</name>
<evidence type="ECO:0000313" key="5">
    <source>
        <dbReference type="EMBL" id="GAA2387214.1"/>
    </source>
</evidence>
<evidence type="ECO:0000313" key="6">
    <source>
        <dbReference type="Proteomes" id="UP001501444"/>
    </source>
</evidence>
<dbReference type="PROSITE" id="PS50005">
    <property type="entry name" value="TPR"/>
    <property type="match status" value="2"/>
</dbReference>
<dbReference type="Gene3D" id="1.10.10.10">
    <property type="entry name" value="Winged helix-like DNA-binding domain superfamily/Winged helix DNA-binding domain"/>
    <property type="match status" value="1"/>
</dbReference>
<sequence length="1095" mass="116379">MQCETRTPAVLGWVPVETSVDPDGEFGALMRRHRRAACLSQRELAELVGVSVAAIRDLEQGRTRRPQRRSVDAMVAALRLTGESGAAFRRAGERVPPARPAAPDAPVRLGILGPLTVHRGPEPVPIGRSARRAVLGRLALSANTAVPVADLVDLLRDGGKPANAASALYTHLSRLRSALHPPGRARAAIIHRTAGGYQLDLADDQLDLSEFRHAVQAAASTPPERALDLLDWAAGRWRAGPLDDIPQLRGHPLVITIVEERIAMTLRYAELALTAGQAHRCLPALRELTAANPLHELLHARLIAVLAAAGRQADALSVYARIRERLVDDLGVEPGPDLTAAHRRVLRQEPAVAAAPRPPAAGPSRPAPAQLPADLQAFAGRADAVAALDRLASSAVIVVSGTAGVGKTTLAVHWAHRVRARFPDGQLYVNLRGFHTTGAAVSAAEALHGFLTALGLPPGRIPADTEARSALYRTLLTGRRMFVLLDNARDAEQVRPLLPAEPGCLALVTSRNRLTGLVAAEGAQPVPLDLLSHDDARALLTRRLDAARTAAEADALDTIVERCARLPLALAVAAARAATSPGVPLARLAADLADRLGGLSSDEPGTDVRAVLDCSYRHLTPAAARLFRRLGLHPGPDLGAAAAARLAGLSQSRVAPLLAELTGAHLLAEPATGRFAMHDLLQAYAAERGEAEDTGAVRTAALRRLMEHYAHTAAAAVGTILPGEPDGVPTTGAFASPAAARAWLDRERANAVALAGHGRPADTIALATAMHRYLDLGYYTEAVNLHTRAHEAARQLGDRAAEAVALNHLGMAYRRVGRFRDAAELHRQALELCRAAGDASGEAHSLHLFGTAVWRLGDYDRAREYIHASLDRFRAIGDRLGEATQLNNIGYGNRQFGDLRAAADCHHQALVLLRDLGHRLGESYALDSLGLVHQQAGEYEQAVDCHEQALAICADIGFHAGQAAALNSLGRALVALGRAGTAIEHHHRALALFREIGERGNEIETVNGLAAALLAAGDPEAARNRYEEALALAEHTGERLQQAVAHDGLAHVHDTTGDPAGARRQWLHALTIYTDLGVPDAERITADLRRASEAR</sequence>
<dbReference type="InterPro" id="IPR001387">
    <property type="entry name" value="Cro/C1-type_HTH"/>
</dbReference>
<comment type="caution">
    <text evidence="5">The sequence shown here is derived from an EMBL/GenBank/DDBJ whole genome shotgun (WGS) entry which is preliminary data.</text>
</comment>
<dbReference type="Proteomes" id="UP001501444">
    <property type="component" value="Unassembled WGS sequence"/>
</dbReference>
<dbReference type="PANTHER" id="PTHR47691">
    <property type="entry name" value="REGULATOR-RELATED"/>
    <property type="match status" value="1"/>
</dbReference>
<dbReference type="Pfam" id="PF03704">
    <property type="entry name" value="BTAD"/>
    <property type="match status" value="1"/>
</dbReference>
<gene>
    <name evidence="5" type="ORF">GCM10010170_098060</name>
</gene>
<dbReference type="InterPro" id="IPR027417">
    <property type="entry name" value="P-loop_NTPase"/>
</dbReference>
<evidence type="ECO:0000256" key="3">
    <source>
        <dbReference type="PROSITE-ProRule" id="PRU00339"/>
    </source>
</evidence>
<dbReference type="InterPro" id="IPR016032">
    <property type="entry name" value="Sig_transdc_resp-reg_C-effctor"/>
</dbReference>
<feature type="repeat" description="TPR" evidence="3">
    <location>
        <begin position="803"/>
        <end position="836"/>
    </location>
</feature>
<dbReference type="SUPFAM" id="SSF47413">
    <property type="entry name" value="lambda repressor-like DNA-binding domains"/>
    <property type="match status" value="1"/>
</dbReference>
<dbReference type="SUPFAM" id="SSF46894">
    <property type="entry name" value="C-terminal effector domain of the bipartite response regulators"/>
    <property type="match status" value="1"/>
</dbReference>
<dbReference type="CDD" id="cd15831">
    <property type="entry name" value="BTAD"/>
    <property type="match status" value="1"/>
</dbReference>
<keyword evidence="6" id="KW-1185">Reference proteome</keyword>
<dbReference type="Pfam" id="PF00931">
    <property type="entry name" value="NB-ARC"/>
    <property type="match status" value="1"/>
</dbReference>
<protein>
    <submittedName>
        <fullName evidence="5">Tetratricopeptide repeat protein</fullName>
    </submittedName>
</protein>
<dbReference type="PANTHER" id="PTHR47691:SF3">
    <property type="entry name" value="HTH-TYPE TRANSCRIPTIONAL REGULATOR RV0890C-RELATED"/>
    <property type="match status" value="1"/>
</dbReference>
<dbReference type="InterPro" id="IPR001867">
    <property type="entry name" value="OmpR/PhoB-type_DNA-bd"/>
</dbReference>
<dbReference type="SMART" id="SM00862">
    <property type="entry name" value="Trans_reg_C"/>
    <property type="match status" value="1"/>
</dbReference>
<dbReference type="SMART" id="SM01043">
    <property type="entry name" value="BTAD"/>
    <property type="match status" value="1"/>
</dbReference>
<dbReference type="InterPro" id="IPR036388">
    <property type="entry name" value="WH-like_DNA-bd_sf"/>
</dbReference>
<dbReference type="PROSITE" id="PS50943">
    <property type="entry name" value="HTH_CROC1"/>
    <property type="match status" value="1"/>
</dbReference>
<dbReference type="Pfam" id="PF13560">
    <property type="entry name" value="HTH_31"/>
    <property type="match status" value="1"/>
</dbReference>
<dbReference type="Gene3D" id="3.40.50.300">
    <property type="entry name" value="P-loop containing nucleotide triphosphate hydrolases"/>
    <property type="match status" value="1"/>
</dbReference>
<keyword evidence="3" id="KW-0802">TPR repeat</keyword>
<accession>A0ABP5UTX1</accession>
<dbReference type="SUPFAM" id="SSF48452">
    <property type="entry name" value="TPR-like"/>
    <property type="match status" value="3"/>
</dbReference>
<feature type="domain" description="HTH cro/C1-type" evidence="4">
    <location>
        <begin position="30"/>
        <end position="84"/>
    </location>
</feature>
<proteinExistence type="inferred from homology"/>
<reference evidence="6" key="1">
    <citation type="journal article" date="2019" name="Int. J. Syst. Evol. Microbiol.">
        <title>The Global Catalogue of Microorganisms (GCM) 10K type strain sequencing project: providing services to taxonomists for standard genome sequencing and annotation.</title>
        <authorList>
            <consortium name="The Broad Institute Genomics Platform"/>
            <consortium name="The Broad Institute Genome Sequencing Center for Infectious Disease"/>
            <person name="Wu L."/>
            <person name="Ma J."/>
        </authorList>
    </citation>
    <scope>NUCLEOTIDE SEQUENCE [LARGE SCALE GENOMIC DNA]</scope>
    <source>
        <strain evidence="6">JCM 3272</strain>
    </source>
</reference>
<evidence type="ECO:0000256" key="1">
    <source>
        <dbReference type="ARBA" id="ARBA00005820"/>
    </source>
</evidence>
<evidence type="ECO:0000256" key="2">
    <source>
        <dbReference type="ARBA" id="ARBA00023125"/>
    </source>
</evidence>
<comment type="similarity">
    <text evidence="1">Belongs to the AfsR/DnrI/RedD regulatory family.</text>
</comment>
<dbReference type="SMART" id="SM00530">
    <property type="entry name" value="HTH_XRE"/>
    <property type="match status" value="1"/>
</dbReference>
<evidence type="ECO:0000259" key="4">
    <source>
        <dbReference type="PROSITE" id="PS50943"/>
    </source>
</evidence>
<dbReference type="InterPro" id="IPR010982">
    <property type="entry name" value="Lambda_DNA-bd_dom_sf"/>
</dbReference>
<dbReference type="InterPro" id="IPR005158">
    <property type="entry name" value="BTAD"/>
</dbReference>